<comment type="similarity">
    <text evidence="9">Belongs to the TRAFAC class myosin-kinesin ATPase superfamily. Kinesin family.</text>
</comment>
<dbReference type="Pfam" id="PF00005">
    <property type="entry name" value="ABC_tran"/>
    <property type="match status" value="2"/>
</dbReference>
<dbReference type="Pfam" id="PF14510">
    <property type="entry name" value="ABC_trans_N"/>
    <property type="match status" value="1"/>
</dbReference>
<feature type="transmembrane region" description="Helical" evidence="12">
    <location>
        <begin position="1428"/>
        <end position="1448"/>
    </location>
</feature>
<evidence type="ECO:0000313" key="15">
    <source>
        <dbReference type="EMBL" id="KAK9780727.1"/>
    </source>
</evidence>
<dbReference type="CDD" id="cd03233">
    <property type="entry name" value="ABCG_PDR_domain1"/>
    <property type="match status" value="1"/>
</dbReference>
<feature type="transmembrane region" description="Helical" evidence="12">
    <location>
        <begin position="2236"/>
        <end position="2255"/>
    </location>
</feature>
<evidence type="ECO:0000256" key="10">
    <source>
        <dbReference type="SAM" id="Coils"/>
    </source>
</evidence>
<feature type="transmembrane region" description="Helical" evidence="12">
    <location>
        <begin position="2112"/>
        <end position="2131"/>
    </location>
</feature>
<evidence type="ECO:0000256" key="5">
    <source>
        <dbReference type="ARBA" id="ARBA00022741"/>
    </source>
</evidence>
<keyword evidence="5 9" id="KW-0547">Nucleotide-binding</keyword>
<feature type="region of interest" description="Disordered" evidence="11">
    <location>
        <begin position="811"/>
        <end position="865"/>
    </location>
</feature>
<dbReference type="SMART" id="SM00382">
    <property type="entry name" value="AAA"/>
    <property type="match status" value="2"/>
</dbReference>
<sequence>MLQSPLGISHRQKDIKFVGKAEKMPSALQEAFQLHGGSIVHHVKASATEVKNDIKDLKTLIQNLGVSQSMEQSNIPDDRPSEEVSKYKNLYESGQEEISRLEALLESEKARTKEKIQELLREKEDVIASSQADLEQLRESREASSLNETALIRQVQDEQERCRRLFGRIQAMKGNIRVMCRIRPLLLGESAEEAVDFGPPEKGELSNHWARILLPVQRKRVTGEVYTDTKEYDFERVFGPRDTNAAVFDELRDLTQVALQGGKVCIFSYGQSGSGKTYTMGHQADIDYVGLNDGIMPQTLAMMFREAEESREYKYKFLFTAVEIYKETLYDLELADDQGRNAKVPGNDPHAATKFPVTRLKGVLGAGGILNQIRNNRAVGATNLNDQSSRSHLVFSVYVSREALLPGPDRGKIEQGLLHLIDLAGSERVGEAGTEGARRAEGVAINQSLLSLNMAITALGEGKQPVPNSALTRMLHPCFVGDAKVVIVAPDAAEGTGSIQGPGCRDEANCQKPTGGGANGNEERVPAEIESPDKRLAGGNEEHVLVDSEPPARGLVVRSWTPIQANDGRTTAAAEDTRHIAPQTQWRLFLSEPFCKGHALKAVTCYISAESLVMSGADGLTITPTNNHNTAIVLDSMELGKNSPLISVPSLPGAVRDGDSGWAVTVIAPASLTQSDAPLPSALTQTPTARHMSVAHLEIGNSSTAPVLRWTAAAVPSKTLASTMWGSTFDGDALRRTESGMQAYQWHRDTAHPDVTLHAPAEGPRDAGSENSDSSEPANDGTWGERDVGRFNEHAAVQEYEALRSNLLQLQRTRTGNSQASRSVAASRRRSRATVTHGPSRPDSPVSATMDPESQTGSAEPDHEADKEFKLADFMRGGHFEKRTEAGSEKKVGVIYKNLTVKGTGSTTSLVRTVPDAIIGTFGPDLYHLLSRWIPFIKFGRAETRTLVHGFTGCVRDGEMMLVLGRPGAGCSTFLRAVSNNTESFASVEGDVSYGGIPRSKQRSMYRGEVNYNGEDDIHFAPLSVWQTLTFALKNKTRKHAKEGIPIVATALMKMFGISHTKYTQVGDEYTRGVSGGERKRVSIAETLASKSTVMTWDNSTRGLDASTALDYARSLRIMTDISNRTTLVTLYQAGEGIYELMDKVLVIDQGREVFSGPAKDAKQYFIDLGFECPERQTTADFLTAVTDPVERRFRPGFERTAPRTPEDLEKAFRGSEHYRKLLADVQDYETHLHRTDFDDARRFEGAVQEGKSKTVRKKSPYTVSFIRQVLACTQREFWLLFGDTKTLWTKLFIIISNGLIVGSIFYGQPLSTEGAFTRGGALFFSIVFLGWLQLSELMKAVSGRAVVARHKDYAFYRPSAVAVARVIQDFPVIAVQVCIFGVIMYFMTSLDVDAGKFWIYLLFVYVTTLNLTALYRMFASLSPEIDTAVRFSGIALNLLVIYTGYVIPKTQLLSNYIWFGWLFWVNPVSYSFEAVISNEFSGRTMRCAASQLVPQGPNVQPQYQGCAISGASINAQSVSGDSYLSSSFGYSRSNLWRNFGVVIAFTVLYIIITLVATELFNFTAAGGGALIFKKTRKAKIQTKKGQSPSDEEKRVGGGSDMSNGSPTRKLGDSPDTGFAESAALEQLTKSESIFTWRNVEYTVPYLGGERKLLNKVNGYAKPGIMVALVGASGAGKTTLLNTLAQRQRTGVVSGEMFVDGRPLGPDFQRNTGFCLQGDLHDGTQTIREAIEFSAILRQDASVPRSEKLAYVDTIIDLLELNDLQDAIIMSLGVEQRKRLTIGVELAAKPSLLLFLDEPTSGLDSQSAYSIVRFLKKLSTAGQAIVCTIHQPSSVLIQQFDMVLALNPGGNTFYFGPIGENGRDVIDYFGERGTICPPRKNVAEFILETAARPHRKPDGTKINWDEEWRNSEQAQAVIEEIDGLKRTRSRASQAGKVGREQEREYAASVWVQTAELTKRMFRQYWRDPSYLYGKFFTSVIMGIFNGFTFWQLGYSIQDMQNRMFTSFLIITIPATVVNAVVPKFFGNMALWQAREYPSRIYGWVAFCTANVVAEIPSAVVSGFLYWVLWYWPTGLPRESSVSGYAFLMTVLFFLFMNSWGQWICAFAPSFTVISNVLPFFFVMFGLFNGVVRPYSTLPVFWRYWMYWVNPSTYWIGGLLAATLDGVPVQCATDETARFDAPPGQTCQVYAGAFADSAGGYLVNPDATSGCMYCPYSVGNQYLSTLNIEAGQKWRNFGIFLAFCISNWALVYFFIYTVRVRGWSFGLGRVFGSLGKVVDVAKKPFKRSTKKDQV</sequence>
<accession>A0ABR2Y3R7</accession>
<feature type="binding site" evidence="9">
    <location>
        <begin position="270"/>
        <end position="277"/>
    </location>
    <ligand>
        <name>ATP</name>
        <dbReference type="ChEBI" id="CHEBI:30616"/>
    </ligand>
</feature>
<feature type="transmembrane region" description="Helical" evidence="12">
    <location>
        <begin position="1371"/>
        <end position="1391"/>
    </location>
</feature>
<dbReference type="Pfam" id="PF00225">
    <property type="entry name" value="Kinesin"/>
    <property type="match status" value="1"/>
</dbReference>
<feature type="transmembrane region" description="Helical" evidence="12">
    <location>
        <begin position="1540"/>
        <end position="1573"/>
    </location>
</feature>
<organism evidence="15 16">
    <name type="scientific">Seiridium cardinale</name>
    <dbReference type="NCBI Taxonomy" id="138064"/>
    <lineage>
        <taxon>Eukaryota</taxon>
        <taxon>Fungi</taxon>
        <taxon>Dikarya</taxon>
        <taxon>Ascomycota</taxon>
        <taxon>Pezizomycotina</taxon>
        <taxon>Sordariomycetes</taxon>
        <taxon>Xylariomycetidae</taxon>
        <taxon>Amphisphaeriales</taxon>
        <taxon>Sporocadaceae</taxon>
        <taxon>Seiridium</taxon>
    </lineage>
</organism>
<protein>
    <submittedName>
        <fullName evidence="15">ABC-2 type transporter-domain-containing protein</fullName>
    </submittedName>
</protein>
<feature type="transmembrane region" description="Helical" evidence="12">
    <location>
        <begin position="1969"/>
        <end position="1990"/>
    </location>
</feature>
<feature type="transmembrane region" description="Helical" evidence="12">
    <location>
        <begin position="1288"/>
        <end position="1307"/>
    </location>
</feature>
<feature type="region of interest" description="Disordered" evidence="11">
    <location>
        <begin position="1582"/>
        <end position="1616"/>
    </location>
</feature>
<feature type="region of interest" description="Disordered" evidence="11">
    <location>
        <begin position="755"/>
        <end position="786"/>
    </location>
</feature>
<keyword evidence="10" id="KW-0175">Coiled coil</keyword>
<dbReference type="PROSITE" id="PS00211">
    <property type="entry name" value="ABC_TRANSPORTER_1"/>
    <property type="match status" value="1"/>
</dbReference>
<feature type="transmembrane region" description="Helical" evidence="12">
    <location>
        <begin position="1316"/>
        <end position="1335"/>
    </location>
</feature>
<dbReference type="InterPro" id="IPR001752">
    <property type="entry name" value="Kinesin_motor_dom"/>
</dbReference>
<dbReference type="InterPro" id="IPR003439">
    <property type="entry name" value="ABC_transporter-like_ATP-bd"/>
</dbReference>
<evidence type="ECO:0000259" key="14">
    <source>
        <dbReference type="PROSITE" id="PS50893"/>
    </source>
</evidence>
<evidence type="ECO:0000256" key="12">
    <source>
        <dbReference type="SAM" id="Phobius"/>
    </source>
</evidence>
<feature type="domain" description="Kinesin motor" evidence="13">
    <location>
        <begin position="175"/>
        <end position="489"/>
    </location>
</feature>
<feature type="coiled-coil region" evidence="10">
    <location>
        <begin position="84"/>
        <end position="140"/>
    </location>
</feature>
<dbReference type="Proteomes" id="UP001465668">
    <property type="component" value="Unassembled WGS sequence"/>
</dbReference>
<dbReference type="Gene3D" id="3.40.850.10">
    <property type="entry name" value="Kinesin motor domain"/>
    <property type="match status" value="1"/>
</dbReference>
<comment type="subcellular location">
    <subcellularLocation>
        <location evidence="1">Membrane</location>
        <topology evidence="1">Multi-pass membrane protein</topology>
    </subcellularLocation>
</comment>
<feature type="transmembrane region" description="Helical" evidence="12">
    <location>
        <begin position="1398"/>
        <end position="1416"/>
    </location>
</feature>
<dbReference type="InterPro" id="IPR017871">
    <property type="entry name" value="ABC_transporter-like_CS"/>
</dbReference>
<evidence type="ECO:0000256" key="2">
    <source>
        <dbReference type="ARBA" id="ARBA00006012"/>
    </source>
</evidence>
<dbReference type="InterPro" id="IPR003593">
    <property type="entry name" value="AAA+_ATPase"/>
</dbReference>
<comment type="similarity">
    <text evidence="2">Belongs to the ABC transporter superfamily. ABCG family. PDR (TC 3.A.1.205) subfamily.</text>
</comment>
<dbReference type="PROSITE" id="PS50893">
    <property type="entry name" value="ABC_TRANSPORTER_2"/>
    <property type="match status" value="2"/>
</dbReference>
<evidence type="ECO:0000256" key="6">
    <source>
        <dbReference type="ARBA" id="ARBA00022840"/>
    </source>
</evidence>
<proteinExistence type="inferred from homology"/>
<keyword evidence="16" id="KW-1185">Reference proteome</keyword>
<feature type="transmembrane region" description="Helical" evidence="12">
    <location>
        <begin position="1457"/>
        <end position="1477"/>
    </location>
</feature>
<evidence type="ECO:0000256" key="8">
    <source>
        <dbReference type="ARBA" id="ARBA00023136"/>
    </source>
</evidence>
<comment type="caution">
    <text evidence="15">The sequence shown here is derived from an EMBL/GenBank/DDBJ whole genome shotgun (WGS) entry which is preliminary data.</text>
</comment>
<dbReference type="InterPro" id="IPR027417">
    <property type="entry name" value="P-loop_NTPase"/>
</dbReference>
<feature type="transmembrane region" description="Helical" evidence="12">
    <location>
        <begin position="2081"/>
        <end position="2100"/>
    </location>
</feature>
<keyword evidence="8 12" id="KW-0472">Membrane</keyword>
<dbReference type="InterPro" id="IPR010929">
    <property type="entry name" value="PDR_CDR_ABC"/>
</dbReference>
<dbReference type="SMART" id="SM00129">
    <property type="entry name" value="KISc"/>
    <property type="match status" value="1"/>
</dbReference>
<evidence type="ECO:0000256" key="7">
    <source>
        <dbReference type="ARBA" id="ARBA00022989"/>
    </source>
</evidence>
<dbReference type="PRINTS" id="PR00380">
    <property type="entry name" value="KINESINHEAVY"/>
</dbReference>
<gene>
    <name evidence="15" type="ORF">SCAR479_01913</name>
</gene>
<reference evidence="15 16" key="1">
    <citation type="submission" date="2024-02" db="EMBL/GenBank/DDBJ databases">
        <title>First draft genome assembly of two strains of Seiridium cardinale.</title>
        <authorList>
            <person name="Emiliani G."/>
            <person name="Scali E."/>
        </authorList>
    </citation>
    <scope>NUCLEOTIDE SEQUENCE [LARGE SCALE GENOMIC DNA]</scope>
    <source>
        <strain evidence="15 16">BM-138-000479</strain>
    </source>
</reference>
<keyword evidence="7 12" id="KW-1133">Transmembrane helix</keyword>
<name>A0ABR2Y3R7_9PEZI</name>
<feature type="transmembrane region" description="Helical" evidence="12">
    <location>
        <begin position="2151"/>
        <end position="2168"/>
    </location>
</feature>
<evidence type="ECO:0000313" key="16">
    <source>
        <dbReference type="Proteomes" id="UP001465668"/>
    </source>
</evidence>
<evidence type="ECO:0000256" key="11">
    <source>
        <dbReference type="SAM" id="MobiDB-lite"/>
    </source>
</evidence>
<evidence type="ECO:0000256" key="1">
    <source>
        <dbReference type="ARBA" id="ARBA00004141"/>
    </source>
</evidence>
<feature type="domain" description="ABC transporter" evidence="14">
    <location>
        <begin position="1635"/>
        <end position="1873"/>
    </location>
</feature>
<feature type="transmembrane region" description="Helical" evidence="12">
    <location>
        <begin position="2041"/>
        <end position="2069"/>
    </location>
</feature>
<keyword evidence="3" id="KW-0813">Transport</keyword>
<dbReference type="Pfam" id="PF06422">
    <property type="entry name" value="PDR_CDR"/>
    <property type="match status" value="1"/>
</dbReference>
<dbReference type="Gene3D" id="3.40.50.300">
    <property type="entry name" value="P-loop containing nucleotide triphosphate hydrolases"/>
    <property type="match status" value="2"/>
</dbReference>
<dbReference type="InterPro" id="IPR029481">
    <property type="entry name" value="ABC_trans_N"/>
</dbReference>
<evidence type="ECO:0000256" key="4">
    <source>
        <dbReference type="ARBA" id="ARBA00022692"/>
    </source>
</evidence>
<keyword evidence="6 9" id="KW-0067">ATP-binding</keyword>
<feature type="transmembrane region" description="Helical" evidence="12">
    <location>
        <begin position="2002"/>
        <end position="2021"/>
    </location>
</feature>
<dbReference type="EMBL" id="JARVKM010000005">
    <property type="protein sequence ID" value="KAK9780727.1"/>
    <property type="molecule type" value="Genomic_DNA"/>
</dbReference>
<dbReference type="PANTHER" id="PTHR19241">
    <property type="entry name" value="ATP-BINDING CASSETTE TRANSPORTER"/>
    <property type="match status" value="1"/>
</dbReference>
<dbReference type="InterPro" id="IPR034003">
    <property type="entry name" value="ABCG_PDR_2"/>
</dbReference>
<feature type="domain" description="ABC transporter" evidence="14">
    <location>
        <begin position="931"/>
        <end position="1175"/>
    </location>
</feature>
<keyword evidence="4 12" id="KW-0812">Transmembrane</keyword>
<dbReference type="Pfam" id="PF01061">
    <property type="entry name" value="ABC2_membrane"/>
    <property type="match status" value="2"/>
</dbReference>
<dbReference type="InterPro" id="IPR034001">
    <property type="entry name" value="ABCG_PDR_1"/>
</dbReference>
<feature type="region of interest" description="Disordered" evidence="11">
    <location>
        <begin position="496"/>
        <end position="526"/>
    </location>
</feature>
<evidence type="ECO:0000259" key="13">
    <source>
        <dbReference type="PROSITE" id="PS50067"/>
    </source>
</evidence>
<dbReference type="SUPFAM" id="SSF52540">
    <property type="entry name" value="P-loop containing nucleoside triphosphate hydrolases"/>
    <property type="match status" value="3"/>
</dbReference>
<dbReference type="InterPro" id="IPR036961">
    <property type="entry name" value="Kinesin_motor_dom_sf"/>
</dbReference>
<dbReference type="InterPro" id="IPR013525">
    <property type="entry name" value="ABC2_TM"/>
</dbReference>
<evidence type="ECO:0000256" key="3">
    <source>
        <dbReference type="ARBA" id="ARBA00022448"/>
    </source>
</evidence>
<dbReference type="CDD" id="cd03232">
    <property type="entry name" value="ABCG_PDR_domain2"/>
    <property type="match status" value="1"/>
</dbReference>
<dbReference type="PROSITE" id="PS50067">
    <property type="entry name" value="KINESIN_MOTOR_2"/>
    <property type="match status" value="1"/>
</dbReference>
<keyword evidence="9" id="KW-0505">Motor protein</keyword>
<evidence type="ECO:0000256" key="9">
    <source>
        <dbReference type="PROSITE-ProRule" id="PRU00283"/>
    </source>
</evidence>